<evidence type="ECO:0000313" key="4">
    <source>
        <dbReference type="Proteomes" id="UP000199603"/>
    </source>
</evidence>
<proteinExistence type="inferred from homology"/>
<dbReference type="PANTHER" id="PTHR30327">
    <property type="entry name" value="UNCHARACTERIZED PROTEIN YQGE"/>
    <property type="match status" value="1"/>
</dbReference>
<dbReference type="Gene3D" id="3.40.1740.10">
    <property type="entry name" value="VC0467-like"/>
    <property type="match status" value="1"/>
</dbReference>
<evidence type="ECO:0000256" key="1">
    <source>
        <dbReference type="ARBA" id="ARBA00009600"/>
    </source>
</evidence>
<dbReference type="AlphaFoldDB" id="A0A1G6SWT2"/>
<dbReference type="Pfam" id="PF02622">
    <property type="entry name" value="DUF179"/>
    <property type="match status" value="1"/>
</dbReference>
<dbReference type="SUPFAM" id="SSF143456">
    <property type="entry name" value="VC0467-like"/>
    <property type="match status" value="1"/>
</dbReference>
<dbReference type="Proteomes" id="UP000199603">
    <property type="component" value="Unassembled WGS sequence"/>
</dbReference>
<sequence>MPLSPSSLSNQLLIALPRLDDPNFARTVTLICRHDEEGAMGVTLNRASDYHMAEVLSQLGLDDRTGQLGAREVLSGGPVHPERGFVLHLEDGREWDSSFRVSDQVRLTTSRDVLAAMAAGQGPAKALLALGCAGWGPGQLEEELAANAWLTAPADESILFDLPLERRWNRAAALLGVDLRLLTDYSGHA</sequence>
<name>A0A1G6SWT2_9GAMM</name>
<comment type="similarity">
    <text evidence="1 2">Belongs to the UPF0301 (AlgH) family.</text>
</comment>
<dbReference type="GO" id="GO:0005829">
    <property type="term" value="C:cytosol"/>
    <property type="evidence" value="ECO:0007669"/>
    <property type="project" value="TreeGrafter"/>
</dbReference>
<dbReference type="PANTHER" id="PTHR30327:SF1">
    <property type="entry name" value="UPF0301 PROTEIN YQGE"/>
    <property type="match status" value="1"/>
</dbReference>
<dbReference type="InterPro" id="IPR003774">
    <property type="entry name" value="AlgH-like"/>
</dbReference>
<protein>
    <recommendedName>
        <fullName evidence="2">UPF0301 protein SAMN04488509_101732</fullName>
    </recommendedName>
</protein>
<dbReference type="EMBL" id="FNAG01000001">
    <property type="protein sequence ID" value="SDD21044.1"/>
    <property type="molecule type" value="Genomic_DNA"/>
</dbReference>
<reference evidence="3 4" key="1">
    <citation type="submission" date="2016-10" db="EMBL/GenBank/DDBJ databases">
        <authorList>
            <person name="de Groot N.N."/>
        </authorList>
    </citation>
    <scope>NUCLEOTIDE SEQUENCE [LARGE SCALE GENOMIC DNA]</scope>
    <source>
        <strain evidence="3 4">DSM 16957</strain>
    </source>
</reference>
<dbReference type="OrthoDB" id="9807486at2"/>
<gene>
    <name evidence="3" type="ORF">SAMN04488509_101732</name>
</gene>
<dbReference type="NCBIfam" id="NF001266">
    <property type="entry name" value="PRK00228.1-1"/>
    <property type="match status" value="1"/>
</dbReference>
<evidence type="ECO:0000313" key="3">
    <source>
        <dbReference type="EMBL" id="SDD21044.1"/>
    </source>
</evidence>
<dbReference type="HAMAP" id="MF_00758">
    <property type="entry name" value="UPF0301"/>
    <property type="match status" value="1"/>
</dbReference>
<organism evidence="3 4">
    <name type="scientific">Aquimonas voraii</name>
    <dbReference type="NCBI Taxonomy" id="265719"/>
    <lineage>
        <taxon>Bacteria</taxon>
        <taxon>Pseudomonadati</taxon>
        <taxon>Pseudomonadota</taxon>
        <taxon>Gammaproteobacteria</taxon>
        <taxon>Lysobacterales</taxon>
        <taxon>Lysobacteraceae</taxon>
        <taxon>Aquimonas</taxon>
    </lineage>
</organism>
<dbReference type="RefSeq" id="WP_091238944.1">
    <property type="nucleotide sequence ID" value="NZ_FNAG01000001.1"/>
</dbReference>
<evidence type="ECO:0000256" key="2">
    <source>
        <dbReference type="HAMAP-Rule" id="MF_00758"/>
    </source>
</evidence>
<accession>A0A1G6SWT2</accession>
<dbReference type="STRING" id="265719.SAMN04488509_101732"/>
<keyword evidence="4" id="KW-1185">Reference proteome</keyword>